<evidence type="ECO:0000313" key="2">
    <source>
        <dbReference type="Proteomes" id="UP000198988"/>
    </source>
</evidence>
<dbReference type="RefSeq" id="WP_090718128.1">
    <property type="nucleotide sequence ID" value="NZ_CAESAP020000177.1"/>
</dbReference>
<proteinExistence type="predicted"/>
<evidence type="ECO:0000313" key="1">
    <source>
        <dbReference type="EMBL" id="SEI03028.1"/>
    </source>
</evidence>
<dbReference type="AlphaFoldDB" id="A0A1H6MMJ2"/>
<dbReference type="EMBL" id="CDSC02000461">
    <property type="protein sequence ID" value="SEI03028.1"/>
    <property type="molecule type" value="Genomic_DNA"/>
</dbReference>
<reference evidence="2" key="1">
    <citation type="submission" date="2016-06" db="EMBL/GenBank/DDBJ databases">
        <authorList>
            <person name="Petersen J."/>
            <person name="Sayavedra L."/>
        </authorList>
    </citation>
    <scope>NUCLEOTIDE SEQUENCE [LARGE SCALE GENOMIC DNA]</scope>
    <source>
        <strain evidence="2">BazSymA</strain>
    </source>
</reference>
<organism evidence="1 2">
    <name type="scientific">Bathymodiolus azoricus thioautotrophic gill symbiont</name>
    <dbReference type="NCBI Taxonomy" id="235205"/>
    <lineage>
        <taxon>Bacteria</taxon>
        <taxon>Pseudomonadati</taxon>
        <taxon>Pseudomonadota</taxon>
        <taxon>Gammaproteobacteria</taxon>
        <taxon>sulfur-oxidizing symbionts</taxon>
    </lineage>
</organism>
<dbReference type="OrthoDB" id="9786448at2"/>
<dbReference type="Proteomes" id="UP000198988">
    <property type="component" value="Unassembled WGS sequence"/>
</dbReference>
<name>A0A1H6MMJ2_9GAMM</name>
<accession>A0A1H6MMJ2</accession>
<sequence>MSQLERSDYLEAFDVPAFLYAESADAIEVSIQKICTPCLVIETQNAHSFCQTGKIQDFLFKMLGAIGLEKANVKCIAIDAVDLEYTLGQYDAKTVLLMSKSLSSDVQAHFSTYHPSEILVNETFKREAWEVLKQLQQCLK</sequence>
<gene>
    <name evidence="1" type="ORF">BAZSYMA_ACONTIG00006_4</name>
</gene>
<protein>
    <submittedName>
        <fullName evidence="1">Uncharacterized protein</fullName>
    </submittedName>
</protein>